<feature type="compositionally biased region" description="Low complexity" evidence="1">
    <location>
        <begin position="126"/>
        <end position="135"/>
    </location>
</feature>
<feature type="region of interest" description="Disordered" evidence="1">
    <location>
        <begin position="168"/>
        <end position="253"/>
    </location>
</feature>
<evidence type="ECO:0000313" key="4">
    <source>
        <dbReference type="Proteomes" id="UP001235874"/>
    </source>
</evidence>
<feature type="compositionally biased region" description="Polar residues" evidence="1">
    <location>
        <begin position="208"/>
        <end position="222"/>
    </location>
</feature>
<proteinExistence type="predicted"/>
<keyword evidence="2" id="KW-0812">Transmembrane</keyword>
<sequence>MTTEGFREVDNDLLADYLGGALDGTPQEAEVARLVAADPAWAQAYALLAPAITQVHADLARWAEPAPEMPPAVADRLTEALAAAGPLPDDSEHSTSTPEPAAGSATPVLLPAQGGRRPAGSAPAEPGRSTPTGPGRRQRRQRRWVRGAAPVAVAAVAVVAVGLGLTQLTGNGADTADTSAMDRPASAPEAAAGAGAARTTGPPLRSGTDYTPQTLGQSNGSAVTARPFKEPTGGPGEQPGVDAEGGRRPAPDGTDQLTRLTDEAALTACLADVVAEHGSAPLVVEVLDYARFQGEQALILRFTDAAGARWAWVSGPECGVPGSGSDGRYSARVG</sequence>
<evidence type="ECO:0008006" key="5">
    <source>
        <dbReference type="Google" id="ProtNLM"/>
    </source>
</evidence>
<feature type="region of interest" description="Disordered" evidence="1">
    <location>
        <begin position="85"/>
        <end position="144"/>
    </location>
</feature>
<keyword evidence="2" id="KW-1133">Transmembrane helix</keyword>
<dbReference type="EMBL" id="CP130472">
    <property type="protein sequence ID" value="WLS46998.1"/>
    <property type="molecule type" value="Genomic_DNA"/>
</dbReference>
<protein>
    <recommendedName>
        <fullName evidence="5">Anti-sigma factor</fullName>
    </recommendedName>
</protein>
<feature type="compositionally biased region" description="Low complexity" evidence="1">
    <location>
        <begin position="183"/>
        <end position="203"/>
    </location>
</feature>
<keyword evidence="2" id="KW-0472">Membrane</keyword>
<feature type="compositionally biased region" description="Polar residues" evidence="1">
    <location>
        <begin position="168"/>
        <end position="178"/>
    </location>
</feature>
<dbReference type="AlphaFoldDB" id="A0AAJ6HXR9"/>
<dbReference type="Proteomes" id="UP001235874">
    <property type="component" value="Chromosome"/>
</dbReference>
<keyword evidence="4" id="KW-1185">Reference proteome</keyword>
<name>A0AAJ6HXR9_9ACTN</name>
<gene>
    <name evidence="3" type="ORF">Q3V37_07050</name>
</gene>
<dbReference type="KEGG" id="mprn:Q3V37_07050"/>
<reference evidence="3 4" key="1">
    <citation type="submission" date="2023-07" db="EMBL/GenBank/DDBJ databases">
        <title>Micromonospora profundi TRM 95458 converts glycerol to a new osmotic compound.</title>
        <authorList>
            <person name="Lu D."/>
        </authorList>
    </citation>
    <scope>NUCLEOTIDE SEQUENCE [LARGE SCALE GENOMIC DNA]</scope>
    <source>
        <strain evidence="3 4">TRM95458</strain>
    </source>
</reference>
<dbReference type="RefSeq" id="WP_306273142.1">
    <property type="nucleotide sequence ID" value="NZ_CP130472.1"/>
</dbReference>
<evidence type="ECO:0000256" key="2">
    <source>
        <dbReference type="SAM" id="Phobius"/>
    </source>
</evidence>
<evidence type="ECO:0000313" key="3">
    <source>
        <dbReference type="EMBL" id="WLS46998.1"/>
    </source>
</evidence>
<organism evidence="3 4">
    <name type="scientific">Micromonospora profundi</name>
    <dbReference type="NCBI Taxonomy" id="1420889"/>
    <lineage>
        <taxon>Bacteria</taxon>
        <taxon>Bacillati</taxon>
        <taxon>Actinomycetota</taxon>
        <taxon>Actinomycetes</taxon>
        <taxon>Micromonosporales</taxon>
        <taxon>Micromonosporaceae</taxon>
        <taxon>Micromonospora</taxon>
    </lineage>
</organism>
<evidence type="ECO:0000256" key="1">
    <source>
        <dbReference type="SAM" id="MobiDB-lite"/>
    </source>
</evidence>
<feature type="transmembrane region" description="Helical" evidence="2">
    <location>
        <begin position="144"/>
        <end position="165"/>
    </location>
</feature>
<accession>A0AAJ6HXR9</accession>